<dbReference type="EMBL" id="HBEW01000198">
    <property type="protein sequence ID" value="CAD8575399.1"/>
    <property type="molecule type" value="Transcribed_RNA"/>
</dbReference>
<organism evidence="2">
    <name type="scientific">Ostreococcus mediterraneus</name>
    <dbReference type="NCBI Taxonomy" id="1486918"/>
    <lineage>
        <taxon>Eukaryota</taxon>
        <taxon>Viridiplantae</taxon>
        <taxon>Chlorophyta</taxon>
        <taxon>Mamiellophyceae</taxon>
        <taxon>Mamiellales</taxon>
        <taxon>Bathycoccaceae</taxon>
        <taxon>Ostreococcus</taxon>
    </lineage>
</organism>
<accession>A0A6U0AMT9</accession>
<dbReference type="AlphaFoldDB" id="A0A6U0AMT9"/>
<gene>
    <name evidence="2" type="ORF">OMED0929_LOCUS170</name>
</gene>
<feature type="signal peptide" evidence="1">
    <location>
        <begin position="1"/>
        <end position="16"/>
    </location>
</feature>
<reference evidence="2" key="1">
    <citation type="submission" date="2021-01" db="EMBL/GenBank/DDBJ databases">
        <authorList>
            <person name="Corre E."/>
            <person name="Pelletier E."/>
            <person name="Niang G."/>
            <person name="Scheremetjew M."/>
            <person name="Finn R."/>
            <person name="Kale V."/>
            <person name="Holt S."/>
            <person name="Cochrane G."/>
            <person name="Meng A."/>
            <person name="Brown T."/>
            <person name="Cohen L."/>
        </authorList>
    </citation>
    <scope>NUCLEOTIDE SEQUENCE</scope>
    <source>
        <strain evidence="2">Clade-D-RCC2572</strain>
    </source>
</reference>
<feature type="chain" id="PRO_5030159869" description="DUF3730 domain-containing protein" evidence="1">
    <location>
        <begin position="17"/>
        <end position="680"/>
    </location>
</feature>
<name>A0A6U0AMT9_9CHLO</name>
<evidence type="ECO:0000256" key="1">
    <source>
        <dbReference type="SAM" id="SignalP"/>
    </source>
</evidence>
<proteinExistence type="predicted"/>
<evidence type="ECO:0008006" key="3">
    <source>
        <dbReference type="Google" id="ProtNLM"/>
    </source>
</evidence>
<sequence>MGSIAHALGLLARGFAAAWQRAPLPNCWRHDSVRRICGVLCAASHALGTSHALTDELDLPQSTESIQIPAGDTLDALIGIHMGLANAVCALNTFDERATTYKLTVLVTSFANAASKGNLPAAIALPVALKCLLKAKRTVESETLTLHVLSTLKQAASRDVRAVAGVILGIALDHGCAVEISTSGDIINELSSTVKRCELPSTTRARAILALSAALGGPWDGWDEHDVSSSGTSDESKVFSAPFLWGGDKGKVEAKTILKTLESIVYASDDIASSALRQLASWTLAGVSDRAARIAVTTNSNAGDAKSNVSIDTVIGSMIQAIVGTVEASPSKTLIENATLALDVLSHLTRLPNASWSNALRRWWQISIATGATDATDAKHALQRACLRVSRAHPGPSMGRNVLESIASFSDGEFLALAPETQLLLMYNAPLAFSMQSDSGSCTIENFIKIASRKDAAEGCMLSLWKGMVTVAEGESSSRAIRALTAGLPKLIDSNAAQMLESVAMYIRAFSSAAIRDECVRMLDAEIKPVICAHLFLKNQVPGETVTALSTWPKTTRVLSLKLTAATLRSAPAGIRAQILHEASNLNDGDAIPCVAVLAAAWGPTAPLLPLTSIEQCIRKLPYTLSQLLKGELSSLSEALIMSLLKHAQHAHTAIVRDAICEVRNGVALSTWMKISDAIA</sequence>
<evidence type="ECO:0000313" key="2">
    <source>
        <dbReference type="EMBL" id="CAD8575399.1"/>
    </source>
</evidence>
<protein>
    <recommendedName>
        <fullName evidence="3">DUF3730 domain-containing protein</fullName>
    </recommendedName>
</protein>
<keyword evidence="1" id="KW-0732">Signal</keyword>